<sequence>MISLLRTDAFHHDFLFLVRLLDRELSADVGKLPSFHQRYNRLDQVDHIVLAYVGGQVVGAGGFKLFDQRSVEFRQMFILPNFRGQGIGSKISQKLNQWLAQLHKEACGPYTSIHRLRKLPVEMAFKDKSGVNFRPIQTNSGQMKWRLLHEKSFVRAFSFNFKM</sequence>
<dbReference type="InterPro" id="IPR016181">
    <property type="entry name" value="Acyl_CoA_acyltransferase"/>
</dbReference>
<dbReference type="EMBL" id="AP025292">
    <property type="protein sequence ID" value="BDC98784.1"/>
    <property type="molecule type" value="Genomic_DNA"/>
</dbReference>
<keyword evidence="3" id="KW-1185">Reference proteome</keyword>
<name>A0ABM7VDE1_9BACT</name>
<dbReference type="PROSITE" id="PS51186">
    <property type="entry name" value="GNAT"/>
    <property type="match status" value="1"/>
</dbReference>
<dbReference type="RefSeq" id="WP_338397868.1">
    <property type="nucleotide sequence ID" value="NZ_AP025292.1"/>
</dbReference>
<dbReference type="Gene3D" id="3.40.630.30">
    <property type="match status" value="1"/>
</dbReference>
<organism evidence="2 3">
    <name type="scientific">Persicobacter psychrovividus</name>
    <dbReference type="NCBI Taxonomy" id="387638"/>
    <lineage>
        <taxon>Bacteria</taxon>
        <taxon>Pseudomonadati</taxon>
        <taxon>Bacteroidota</taxon>
        <taxon>Cytophagia</taxon>
        <taxon>Cytophagales</taxon>
        <taxon>Persicobacteraceae</taxon>
        <taxon>Persicobacter</taxon>
    </lineage>
</organism>
<dbReference type="CDD" id="cd04301">
    <property type="entry name" value="NAT_SF"/>
    <property type="match status" value="1"/>
</dbReference>
<gene>
    <name evidence="2" type="ORF">PEPS_10650</name>
</gene>
<evidence type="ECO:0000259" key="1">
    <source>
        <dbReference type="PROSITE" id="PS51186"/>
    </source>
</evidence>
<dbReference type="InterPro" id="IPR000182">
    <property type="entry name" value="GNAT_dom"/>
</dbReference>
<proteinExistence type="predicted"/>
<dbReference type="Pfam" id="PF00583">
    <property type="entry name" value="Acetyltransf_1"/>
    <property type="match status" value="1"/>
</dbReference>
<reference evidence="2 3" key="1">
    <citation type="submission" date="2021-12" db="EMBL/GenBank/DDBJ databases">
        <title>Genome sequencing of bacteria with rrn-lacking chromosome and rrn-plasmid.</title>
        <authorList>
            <person name="Anda M."/>
            <person name="Iwasaki W."/>
        </authorList>
    </citation>
    <scope>NUCLEOTIDE SEQUENCE [LARGE SCALE GENOMIC DNA]</scope>
    <source>
        <strain evidence="2 3">NBRC 101262</strain>
    </source>
</reference>
<feature type="domain" description="N-acetyltransferase" evidence="1">
    <location>
        <begin position="1"/>
        <end position="148"/>
    </location>
</feature>
<protein>
    <recommendedName>
        <fullName evidence="1">N-acetyltransferase domain-containing protein</fullName>
    </recommendedName>
</protein>
<dbReference type="Proteomes" id="UP001354989">
    <property type="component" value="Chromosome"/>
</dbReference>
<accession>A0ABM7VDE1</accession>
<dbReference type="SUPFAM" id="SSF55729">
    <property type="entry name" value="Acyl-CoA N-acyltransferases (Nat)"/>
    <property type="match status" value="1"/>
</dbReference>
<evidence type="ECO:0000313" key="2">
    <source>
        <dbReference type="EMBL" id="BDC98784.1"/>
    </source>
</evidence>
<evidence type="ECO:0000313" key="3">
    <source>
        <dbReference type="Proteomes" id="UP001354989"/>
    </source>
</evidence>